<name>A0A1I6MEX0_9RHOB</name>
<dbReference type="SUPFAM" id="SSF56003">
    <property type="entry name" value="Molybdenum cofactor-binding domain"/>
    <property type="match status" value="2"/>
</dbReference>
<dbReference type="Pfam" id="PF02738">
    <property type="entry name" value="MoCoBD_1"/>
    <property type="match status" value="1"/>
</dbReference>
<accession>A0A1I6MEX0</accession>
<dbReference type="GO" id="GO:0016491">
    <property type="term" value="F:oxidoreductase activity"/>
    <property type="evidence" value="ECO:0007669"/>
    <property type="project" value="InterPro"/>
</dbReference>
<protein>
    <submittedName>
        <fullName evidence="3">Isoquinoline 1-oxidoreductase, beta subunit</fullName>
    </submittedName>
</protein>
<dbReference type="InterPro" id="IPR037165">
    <property type="entry name" value="AldOxase/xan_DH_Mopterin-bd_sf"/>
</dbReference>
<keyword evidence="1" id="KW-0812">Transmembrane</keyword>
<dbReference type="Gene3D" id="3.30.365.10">
    <property type="entry name" value="Aldehyde oxidase/xanthine dehydrogenase, molybdopterin binding domain"/>
    <property type="match status" value="4"/>
</dbReference>
<dbReference type="RefSeq" id="WP_090206300.1">
    <property type="nucleotide sequence ID" value="NZ_FOZM01000001.1"/>
</dbReference>
<organism evidence="3 4">
    <name type="scientific">Yoonia litorea</name>
    <dbReference type="NCBI Taxonomy" id="1123755"/>
    <lineage>
        <taxon>Bacteria</taxon>
        <taxon>Pseudomonadati</taxon>
        <taxon>Pseudomonadota</taxon>
        <taxon>Alphaproteobacteria</taxon>
        <taxon>Rhodobacterales</taxon>
        <taxon>Paracoccaceae</taxon>
        <taxon>Yoonia</taxon>
    </lineage>
</organism>
<feature type="transmembrane region" description="Helical" evidence="1">
    <location>
        <begin position="12"/>
        <end position="30"/>
    </location>
</feature>
<evidence type="ECO:0000313" key="3">
    <source>
        <dbReference type="EMBL" id="SFS14254.1"/>
    </source>
</evidence>
<evidence type="ECO:0000313" key="4">
    <source>
        <dbReference type="Proteomes" id="UP000198926"/>
    </source>
</evidence>
<feature type="domain" description="Aldehyde oxidase/xanthine dehydrogenase a/b hammerhead" evidence="2">
    <location>
        <begin position="237"/>
        <end position="314"/>
    </location>
</feature>
<dbReference type="PANTHER" id="PTHR47495">
    <property type="entry name" value="ALDEHYDE DEHYDROGENASE"/>
    <property type="match status" value="1"/>
</dbReference>
<evidence type="ECO:0000256" key="1">
    <source>
        <dbReference type="SAM" id="Phobius"/>
    </source>
</evidence>
<dbReference type="InterPro" id="IPR000674">
    <property type="entry name" value="Ald_Oxase/Xan_DH_a/b"/>
</dbReference>
<dbReference type="Gene3D" id="3.90.1170.50">
    <property type="entry name" value="Aldehyde oxidase/xanthine dehydrogenase, a/b hammerhead"/>
    <property type="match status" value="1"/>
</dbReference>
<gene>
    <name evidence="3" type="ORF">SAMN05444714_1672</name>
</gene>
<dbReference type="STRING" id="1123755.SAMN05444714_1672"/>
<keyword evidence="1" id="KW-1133">Transmembrane helix</keyword>
<proteinExistence type="predicted"/>
<dbReference type="Proteomes" id="UP000198926">
    <property type="component" value="Unassembled WGS sequence"/>
</dbReference>
<dbReference type="InterPro" id="IPR046867">
    <property type="entry name" value="AldOxase/xan_DH_MoCoBD2"/>
</dbReference>
<dbReference type="OrthoDB" id="9767994at2"/>
<dbReference type="PIRSF" id="PIRSF036389">
    <property type="entry name" value="IOR_B"/>
    <property type="match status" value="1"/>
</dbReference>
<sequence length="744" mass="79127">MASIGKIARRTFLIGSAAIVGGVAFGIYQINKDAPNPLVAGDGEATLNPFVLINGDGVTIIAPRAEMGQGVQTTLAALVAEEMDVAWDDITVLHGPPAQAYYNSVFLGMALPFHHYGDSAFVHNLRKQVGKAGKLLNLQATGGSTSMKDFYERMRHAGASAREAMKLAAAQQLGVDAASLRTENSKVIASDGTEIAYGDLAIALRDITPPDAPLRAKSEWKYLGKPMPRKDMVGKATGTATFATDVALDGMKFATVRRNPKRAGMISYDDSAAREMDGVEAVVDLGDGIAVVASNTWLAMQAADMVDIVWEDATYPADTDSLRAAITASLNGEPDSVTRDDGDVSAAIEGTEITAEYYIPWLAHSTMEPMCGTALFTGNALELWLGNQAPTMVRDACAEAVGLSPEQVTLHTTYLGGGFGRRGEFDFGTQVSKIAAAMPGTPIRMVWTREEDMRHDFYRPAAAAQFRGVVNDGKAVLLDGKVAAPSVFHNSSLRQVGTVPPGPDRLHVEGGADQPYAIPNFRYAGHLTDLTVPLGFWRSVGASVNGFMLDTFIDEMAHAAGADPLQFRLDLATPEHAPSAGVIRRVGEMSGWTGETPDNIGRGVAFCYSFGTPTAEVVEVEDTGNGIKINNVWIACDVGTALDPSIIEAQMVSGAIYGLSAAMQGEITFADGEVEQGNFYDYDALRMHNTPAFEVSILEDNPFMGGVGEPGTPPSMSALGNALFDLTGTRARELPLINTFDLIL</sequence>
<dbReference type="InterPro" id="IPR052516">
    <property type="entry name" value="N-heterocyclic_Hydroxylase"/>
</dbReference>
<dbReference type="EMBL" id="FOZM01000001">
    <property type="protein sequence ID" value="SFS14254.1"/>
    <property type="molecule type" value="Genomic_DNA"/>
</dbReference>
<keyword evidence="4" id="KW-1185">Reference proteome</keyword>
<evidence type="ECO:0000259" key="2">
    <source>
        <dbReference type="SMART" id="SM01008"/>
    </source>
</evidence>
<keyword evidence="1" id="KW-0472">Membrane</keyword>
<dbReference type="AlphaFoldDB" id="A0A1I6MEX0"/>
<dbReference type="InterPro" id="IPR008274">
    <property type="entry name" value="AldOxase/xan_DH_MoCoBD1"/>
</dbReference>
<dbReference type="Pfam" id="PF20256">
    <property type="entry name" value="MoCoBD_2"/>
    <property type="match status" value="1"/>
</dbReference>
<dbReference type="SMART" id="SM01008">
    <property type="entry name" value="Ald_Xan_dh_C"/>
    <property type="match status" value="1"/>
</dbReference>
<reference evidence="3 4" key="1">
    <citation type="submission" date="2016-10" db="EMBL/GenBank/DDBJ databases">
        <authorList>
            <person name="de Groot N.N."/>
        </authorList>
    </citation>
    <scope>NUCLEOTIDE SEQUENCE [LARGE SCALE GENOMIC DNA]</scope>
    <source>
        <strain evidence="3 4">DSM 29433</strain>
    </source>
</reference>
<dbReference type="PANTHER" id="PTHR47495:SF2">
    <property type="entry name" value="ALDEHYDE DEHYDROGENASE"/>
    <property type="match status" value="1"/>
</dbReference>
<dbReference type="InterPro" id="IPR012368">
    <property type="entry name" value="OxRdtase_Mopterin-bd_su_IorB"/>
</dbReference>